<evidence type="ECO:0000313" key="1">
    <source>
        <dbReference type="EMBL" id="XBH20356.1"/>
    </source>
</evidence>
<sequence length="81" mass="9219">MFNFFKRKPKKTDQTGPQVVQPVLNQGPGIQAIPLQDVGMRLLFIDPDSDMYYFTVVSQTQFGHLNGRRGTDFELKSVTNL</sequence>
<accession>A0AAU7DUB6</accession>
<gene>
    <name evidence="1" type="ORF">V5R04_08830</name>
</gene>
<dbReference type="EMBL" id="CP146203">
    <property type="protein sequence ID" value="XBH20356.1"/>
    <property type="molecule type" value="Genomic_DNA"/>
</dbReference>
<proteinExistence type="predicted"/>
<reference evidence="1" key="1">
    <citation type="submission" date="2024-02" db="EMBL/GenBank/DDBJ databases">
        <title>Tomenella chthoni gen. nov. sp. nov., a member of the family Jonesiaceae isolated from bat guano.</title>
        <authorList>
            <person name="Miller S.L."/>
            <person name="King J."/>
            <person name="Sankaranarayanan K."/>
            <person name="Lawson P.A."/>
        </authorList>
    </citation>
    <scope>NUCLEOTIDE SEQUENCE</scope>
    <source>
        <strain evidence="1">BS-20</strain>
    </source>
</reference>
<name>A0AAU7DUB6_9MICO</name>
<protein>
    <submittedName>
        <fullName evidence="1">Uncharacterized protein</fullName>
    </submittedName>
</protein>
<organism evidence="1">
    <name type="scientific">Jonesiaceae bacterium BS-20</name>
    <dbReference type="NCBI Taxonomy" id="3120821"/>
    <lineage>
        <taxon>Bacteria</taxon>
        <taxon>Bacillati</taxon>
        <taxon>Actinomycetota</taxon>
        <taxon>Actinomycetes</taxon>
        <taxon>Micrococcales</taxon>
        <taxon>Jonesiaceae</taxon>
    </lineage>
</organism>
<dbReference type="AlphaFoldDB" id="A0AAU7DUB6"/>